<gene>
    <name evidence="2" type="ORF">METZ01_LOCUS366992</name>
</gene>
<feature type="non-terminal residue" evidence="2">
    <location>
        <position position="307"/>
    </location>
</feature>
<organism evidence="2">
    <name type="scientific">marine metagenome</name>
    <dbReference type="NCBI Taxonomy" id="408172"/>
    <lineage>
        <taxon>unclassified sequences</taxon>
        <taxon>metagenomes</taxon>
        <taxon>ecological metagenomes</taxon>
    </lineage>
</organism>
<feature type="transmembrane region" description="Helical" evidence="1">
    <location>
        <begin position="273"/>
        <end position="294"/>
    </location>
</feature>
<reference evidence="2" key="1">
    <citation type="submission" date="2018-05" db="EMBL/GenBank/DDBJ databases">
        <authorList>
            <person name="Lanie J.A."/>
            <person name="Ng W.-L."/>
            <person name="Kazmierczak K.M."/>
            <person name="Andrzejewski T.M."/>
            <person name="Davidsen T.M."/>
            <person name="Wayne K.J."/>
            <person name="Tettelin H."/>
            <person name="Glass J.I."/>
            <person name="Rusch D."/>
            <person name="Podicherti R."/>
            <person name="Tsui H.-C.T."/>
            <person name="Winkler M.E."/>
        </authorList>
    </citation>
    <scope>NUCLEOTIDE SEQUENCE</scope>
</reference>
<evidence type="ECO:0000256" key="1">
    <source>
        <dbReference type="SAM" id="Phobius"/>
    </source>
</evidence>
<feature type="transmembrane region" description="Helical" evidence="1">
    <location>
        <begin position="117"/>
        <end position="150"/>
    </location>
</feature>
<feature type="transmembrane region" description="Helical" evidence="1">
    <location>
        <begin position="39"/>
        <end position="60"/>
    </location>
</feature>
<evidence type="ECO:0008006" key="3">
    <source>
        <dbReference type="Google" id="ProtNLM"/>
    </source>
</evidence>
<name>A0A382SY96_9ZZZZ</name>
<feature type="transmembrane region" description="Helical" evidence="1">
    <location>
        <begin position="72"/>
        <end position="88"/>
    </location>
</feature>
<feature type="transmembrane region" description="Helical" evidence="1">
    <location>
        <begin position="94"/>
        <end position="110"/>
    </location>
</feature>
<accession>A0A382SY96</accession>
<feature type="transmembrane region" description="Helical" evidence="1">
    <location>
        <begin position="162"/>
        <end position="184"/>
    </location>
</feature>
<sequence>AYPYDRAFAQLARGLHHLLPIGPYLPRVAAGHDRYVSDFQVIAISILGLFILMLACLVACRAMLAKESIAQTILYCLPIVMGSVFFMIGSQNAVRQFLGMSVILLALSLFSRRQYLIALILIVLATSFHHWSIVFGIFCLVATIGIRFVTTTNKHSSSISAFLKYMTLGLTIGACAVVGIKLIISGSLNYIEMFQYISANTSYFGELKQYGLMNMSELLSRSGAEKKLILVGILFLVSELILGHTRSTNDFDIRSFRVVTYSFLIPLSIYPELMSRVLFFYFGVEILFICWAVMREERRARLAGWIV</sequence>
<dbReference type="AlphaFoldDB" id="A0A382SY96"/>
<feature type="non-terminal residue" evidence="2">
    <location>
        <position position="1"/>
    </location>
</feature>
<keyword evidence="1" id="KW-0812">Transmembrane</keyword>
<proteinExistence type="predicted"/>
<feature type="transmembrane region" description="Helical" evidence="1">
    <location>
        <begin position="228"/>
        <end position="245"/>
    </location>
</feature>
<evidence type="ECO:0000313" key="2">
    <source>
        <dbReference type="EMBL" id="SVD14138.1"/>
    </source>
</evidence>
<protein>
    <recommendedName>
        <fullName evidence="3">Glycosyltransferase RgtA/B/C/D-like domain-containing protein</fullName>
    </recommendedName>
</protein>
<keyword evidence="1" id="KW-0472">Membrane</keyword>
<dbReference type="EMBL" id="UINC01132061">
    <property type="protein sequence ID" value="SVD14138.1"/>
    <property type="molecule type" value="Genomic_DNA"/>
</dbReference>
<keyword evidence="1" id="KW-1133">Transmembrane helix</keyword>